<sequence>MFVLEKIVIQKHEILGDCTIDFLDNRDSGYINYKTIIIGTNGSGKSTLLYLLTDIFINLDKMRNAVLDKVSKQKYRCDFELSYSVNNNRYVIDCRDEIIAIKKNDKPVMIENIELPSKIIVSTNTVSERFPLKYDRIRFFENHFDEYYQYFGTRSRRGQLVYGMHIRNAFEVFISRSNDTFYRRNIKRLLETLDFQSHIDIRYVIHKLTKYKQGFDEKISKKTARQIVEDAINGRSSYRTSELVRLGYFNDEVLKDKISKTLFEMIECSFRDRGINWRSELKFDLLGGHLELNGKTLNNEMEEFKVLQELGIIRLQDLILYKNGKAVNYREASSGELQQLATFMALLGVVEDDALVLIDEPEISLHPEWQTRLVDNLDQILSKFRGLHYLVVTHSPFIISDVKSDEANILRMEKKNGKILVRQYKGETYGLSVEEIILNTFNMATSRNYYLNDKVGKIFQSLKDHKGIWTSSDRSNIDELLDLTKKLNTSDPIYLLVQKISKAIDGQKQN</sequence>
<dbReference type="Pfam" id="PF13175">
    <property type="entry name" value="AAA_15"/>
    <property type="match status" value="1"/>
</dbReference>
<dbReference type="HOGENOM" id="CLU_042523_0_0_7"/>
<dbReference type="AlphaFoldDB" id="M4VDR9"/>
<dbReference type="RefSeq" id="WP_015471125.1">
    <property type="nucleotide sequence ID" value="NC_020813.1"/>
</dbReference>
<dbReference type="InterPro" id="IPR041685">
    <property type="entry name" value="AAA_GajA/Old/RecF-like"/>
</dbReference>
<protein>
    <recommendedName>
        <fullName evidence="1">Endonuclease GajA/Old nuclease/RecF-like AAA domain-containing protein</fullName>
    </recommendedName>
</protein>
<dbReference type="PANTHER" id="PTHR43581:SF2">
    <property type="entry name" value="EXCINUCLEASE ATPASE SUBUNIT"/>
    <property type="match status" value="1"/>
</dbReference>
<evidence type="ECO:0000259" key="1">
    <source>
        <dbReference type="Pfam" id="PF13175"/>
    </source>
</evidence>
<dbReference type="SUPFAM" id="SSF52540">
    <property type="entry name" value="P-loop containing nucleoside triphosphate hydrolases"/>
    <property type="match status" value="1"/>
</dbReference>
<dbReference type="PANTHER" id="PTHR43581">
    <property type="entry name" value="ATP/GTP PHOSPHATASE"/>
    <property type="match status" value="1"/>
</dbReference>
<dbReference type="OrthoDB" id="7410968at2"/>
<proteinExistence type="predicted"/>
<keyword evidence="3" id="KW-1185">Reference proteome</keyword>
<evidence type="ECO:0000313" key="3">
    <source>
        <dbReference type="Proteomes" id="UP000012040"/>
    </source>
</evidence>
<dbReference type="InterPro" id="IPR027417">
    <property type="entry name" value="P-loop_NTPase"/>
</dbReference>
<dbReference type="eggNOG" id="COG4637">
    <property type="taxonomic scope" value="Bacteria"/>
</dbReference>
<accession>M4VDR9</accession>
<organism evidence="2 3">
    <name type="scientific">Pseudobdellovibrio exovorus JSS</name>
    <dbReference type="NCBI Taxonomy" id="1184267"/>
    <lineage>
        <taxon>Bacteria</taxon>
        <taxon>Pseudomonadati</taxon>
        <taxon>Bdellovibrionota</taxon>
        <taxon>Bdellovibrionia</taxon>
        <taxon>Bdellovibrionales</taxon>
        <taxon>Pseudobdellovibrionaceae</taxon>
        <taxon>Pseudobdellovibrio</taxon>
    </lineage>
</organism>
<dbReference type="STRING" id="1184267.A11Q_2419"/>
<name>M4VDR9_9BACT</name>
<dbReference type="Gene3D" id="3.40.50.300">
    <property type="entry name" value="P-loop containing nucleotide triphosphate hydrolases"/>
    <property type="match status" value="1"/>
</dbReference>
<reference evidence="2 3" key="1">
    <citation type="journal article" date="2013" name="ISME J.">
        <title>By their genes ye shall know them: genomic signatures of predatory bacteria.</title>
        <authorList>
            <person name="Pasternak Z."/>
            <person name="Pietrokovski S."/>
            <person name="Rotem O."/>
            <person name="Gophna U."/>
            <person name="Lurie-Weinberger M.N."/>
            <person name="Jurkevitch E."/>
        </authorList>
    </citation>
    <scope>NUCLEOTIDE SEQUENCE [LARGE SCALE GENOMIC DNA]</scope>
    <source>
        <strain evidence="2 3">JSS</strain>
    </source>
</reference>
<gene>
    <name evidence="2" type="ORF">A11Q_2419</name>
</gene>
<dbReference type="PATRIC" id="fig|1184267.3.peg.2448"/>
<feature type="domain" description="Endonuclease GajA/Old nuclease/RecF-like AAA" evidence="1">
    <location>
        <begin position="14"/>
        <end position="399"/>
    </location>
</feature>
<dbReference type="KEGG" id="bex:A11Q_2419"/>
<dbReference type="InterPro" id="IPR051396">
    <property type="entry name" value="Bact_Antivir_Def_Nuclease"/>
</dbReference>
<dbReference type="Proteomes" id="UP000012040">
    <property type="component" value="Chromosome"/>
</dbReference>
<evidence type="ECO:0000313" key="2">
    <source>
        <dbReference type="EMBL" id="AGH96635.1"/>
    </source>
</evidence>
<dbReference type="EMBL" id="CP003537">
    <property type="protein sequence ID" value="AGH96635.1"/>
    <property type="molecule type" value="Genomic_DNA"/>
</dbReference>